<reference evidence="3" key="1">
    <citation type="submission" date="2017-09" db="EMBL/GenBank/DDBJ databases">
        <title>Depth-based differentiation of microbial function through sediment-hosted aquifers and enrichment of novel symbionts in the deep terrestrial subsurface.</title>
        <authorList>
            <person name="Probst A.J."/>
            <person name="Ladd B."/>
            <person name="Jarett J.K."/>
            <person name="Geller-Mcgrath D.E."/>
            <person name="Sieber C.M.K."/>
            <person name="Emerson J.B."/>
            <person name="Anantharaman K."/>
            <person name="Thomas B.C."/>
            <person name="Malmstrom R."/>
            <person name="Stieglmeier M."/>
            <person name="Klingl A."/>
            <person name="Woyke T."/>
            <person name="Ryan C.M."/>
            <person name="Banfield J.F."/>
        </authorList>
    </citation>
    <scope>NUCLEOTIDE SEQUENCE [LARGE SCALE GENOMIC DNA]</scope>
</reference>
<dbReference type="Pfam" id="PF00534">
    <property type="entry name" value="Glycos_transf_1"/>
    <property type="match status" value="1"/>
</dbReference>
<dbReference type="Gene3D" id="3.40.50.2000">
    <property type="entry name" value="Glycogen Phosphorylase B"/>
    <property type="match status" value="2"/>
</dbReference>
<accession>A0A2M7BDU5</accession>
<comment type="caution">
    <text evidence="2">The sequence shown here is derived from an EMBL/GenBank/DDBJ whole genome shotgun (WGS) entry which is preliminary data.</text>
</comment>
<dbReference type="AlphaFoldDB" id="A0A2M7BDU5"/>
<evidence type="ECO:0000313" key="3">
    <source>
        <dbReference type="Proteomes" id="UP000229631"/>
    </source>
</evidence>
<proteinExistence type="predicted"/>
<name>A0A2M7BDU5_9BACT</name>
<dbReference type="PANTHER" id="PTHR45947">
    <property type="entry name" value="SULFOQUINOVOSYL TRANSFERASE SQD2"/>
    <property type="match status" value="1"/>
</dbReference>
<dbReference type="InterPro" id="IPR050194">
    <property type="entry name" value="Glycosyltransferase_grp1"/>
</dbReference>
<dbReference type="SUPFAM" id="SSF53756">
    <property type="entry name" value="UDP-Glycosyltransferase/glycogen phosphorylase"/>
    <property type="match status" value="1"/>
</dbReference>
<dbReference type="Proteomes" id="UP000229631">
    <property type="component" value="Unassembled WGS sequence"/>
</dbReference>
<organism evidence="2 3">
    <name type="scientific">Candidatus Shapirobacteria bacterium CG03_land_8_20_14_0_80_39_12</name>
    <dbReference type="NCBI Taxonomy" id="1974879"/>
    <lineage>
        <taxon>Bacteria</taxon>
        <taxon>Candidatus Shapironibacteriota</taxon>
    </lineage>
</organism>
<keyword evidence="2" id="KW-0808">Transferase</keyword>
<protein>
    <submittedName>
        <fullName evidence="2">Glycosyltransferase family 4 protein</fullName>
    </submittedName>
</protein>
<sequence length="376" mass="43524">MKVALVYDRVNKFGGAERVLLALHKIWPEAPLYTSVYHSRSAPWASVFRVIPSFLQRFPLAKTNHEIYPLLMPLAFESFNFDEYDVVISVTSEAAKGIITKPKTLHLCYCLTPTRYLWSGYEEYFNSPLGLIAEPWLKDLKKWDLIASERPDEILAISETVSDRIEKYYQRKSEVIYPPVNTRKFTIPACRQAGFNLQFSNIKEKYFLVVSRLVKYKKVDLAIEAFNALGWKLKIVGIGRGMSRLKKMAKKNIEFLGQLTDKELLSYYQNCQAVIFCQEEDFGIVPLEAQACGKPVIAFEKGGAKETVIEGKTGLFFEKQTRSSLVEALKRFKPGNFKSKDCRKQVEKFSQEKFIKKFKKKVEEKWQMFLKNTYTL</sequence>
<dbReference type="InterPro" id="IPR001296">
    <property type="entry name" value="Glyco_trans_1"/>
</dbReference>
<evidence type="ECO:0000313" key="2">
    <source>
        <dbReference type="EMBL" id="PIV01266.1"/>
    </source>
</evidence>
<gene>
    <name evidence="2" type="ORF">COS54_01230</name>
</gene>
<evidence type="ECO:0000259" key="1">
    <source>
        <dbReference type="Pfam" id="PF00534"/>
    </source>
</evidence>
<feature type="domain" description="Glycosyl transferase family 1" evidence="1">
    <location>
        <begin position="202"/>
        <end position="347"/>
    </location>
</feature>
<dbReference type="PANTHER" id="PTHR45947:SF3">
    <property type="entry name" value="SULFOQUINOVOSYL TRANSFERASE SQD2"/>
    <property type="match status" value="1"/>
</dbReference>
<dbReference type="GO" id="GO:0016757">
    <property type="term" value="F:glycosyltransferase activity"/>
    <property type="evidence" value="ECO:0007669"/>
    <property type="project" value="InterPro"/>
</dbReference>
<dbReference type="EMBL" id="PEVC01000025">
    <property type="protein sequence ID" value="PIV01266.1"/>
    <property type="molecule type" value="Genomic_DNA"/>
</dbReference>